<dbReference type="InterPro" id="IPR000315">
    <property type="entry name" value="Znf_B-box"/>
</dbReference>
<dbReference type="Proteomes" id="UP000515140">
    <property type="component" value="Unplaced"/>
</dbReference>
<dbReference type="SUPFAM" id="SSF49899">
    <property type="entry name" value="Concanavalin A-like lectins/glucanases"/>
    <property type="match status" value="1"/>
</dbReference>
<dbReference type="InterPro" id="IPR001841">
    <property type="entry name" value="Znf_RING"/>
</dbReference>
<keyword evidence="3" id="KW-0862">Zinc</keyword>
<dbReference type="InterPro" id="IPR006574">
    <property type="entry name" value="PRY"/>
</dbReference>
<reference evidence="10" key="1">
    <citation type="submission" date="2025-08" db="UniProtKB">
        <authorList>
            <consortium name="RefSeq"/>
        </authorList>
    </citation>
    <scope>IDENTIFICATION</scope>
    <source>
        <tissue evidence="10">Spleen</tissue>
    </source>
</reference>
<dbReference type="GO" id="GO:0008270">
    <property type="term" value="F:zinc ion binding"/>
    <property type="evidence" value="ECO:0007669"/>
    <property type="project" value="UniProtKB-KW"/>
</dbReference>
<dbReference type="InterPro" id="IPR050143">
    <property type="entry name" value="TRIM/RBCC"/>
</dbReference>
<dbReference type="PROSITE" id="PS50089">
    <property type="entry name" value="ZF_RING_2"/>
    <property type="match status" value="1"/>
</dbReference>
<dbReference type="PANTHER" id="PTHR24103">
    <property type="entry name" value="E3 UBIQUITIN-PROTEIN LIGASE TRIM"/>
    <property type="match status" value="1"/>
</dbReference>
<dbReference type="Gene3D" id="2.60.120.920">
    <property type="match status" value="1"/>
</dbReference>
<evidence type="ECO:0000256" key="3">
    <source>
        <dbReference type="ARBA" id="ARBA00022833"/>
    </source>
</evidence>
<dbReference type="InterPro" id="IPR003877">
    <property type="entry name" value="SPRY_dom"/>
</dbReference>
<dbReference type="SMART" id="SM00336">
    <property type="entry name" value="BBOX"/>
    <property type="match status" value="1"/>
</dbReference>
<dbReference type="Gene3D" id="3.30.160.60">
    <property type="entry name" value="Classic Zinc Finger"/>
    <property type="match status" value="1"/>
</dbReference>
<dbReference type="InterPro" id="IPR001870">
    <property type="entry name" value="B30.2/SPRY"/>
</dbReference>
<dbReference type="InterPro" id="IPR043136">
    <property type="entry name" value="B30.2/SPRY_sf"/>
</dbReference>
<evidence type="ECO:0000256" key="4">
    <source>
        <dbReference type="PROSITE-ProRule" id="PRU00024"/>
    </source>
</evidence>
<dbReference type="FunFam" id="2.60.120.920:FF:000004">
    <property type="entry name" value="Butyrophilin subfamily 1 member A1"/>
    <property type="match status" value="1"/>
</dbReference>
<sequence>MNMDDKELLENLRADLICSICLGYFTDPVTVKCGHSFCTECLVKCREGAEDILTCPECRQVIQISNLVPNKNLQNLSITSKIIRPHLLQSIVGLITCDQHGEKEKLFCEEDKRSICDSCFLASEHKDHQVLPLDRAADKCKEKLQETWNILQRKEEEFKISLDNMRRRKAQFKVSVCFLDAESERRICHSKAFLTSHEEEFMKMSIISEYKKMHQFLWDEECIHLQRLDQESRENLLEIEEKIAKLSQQIQNLQQRILKVEVNLDKAPLEMLQDMKDTLARNEELLLQEPEVPLPFWSTCPITGLREILMSFQRDITLDPETAHPNLILSEDLKNVKYTSVPQDVPNNRERFDCALTVLGAQTFTSSRHYWEVKVEDKTEWSVGICTDSVSRNGRLSLLSKDLRTLVGFKYGNDFFLWNSQNGFHESPPIHKMGIFLDYERGHIAFYDVSDKSLIYSTPNITFQGHLHLYLSPCCPNKENIPGCPWPNQEMPINNYHGRLSLISD</sequence>
<keyword evidence="2 4" id="KW-0863">Zinc-finger</keyword>
<evidence type="ECO:0000313" key="10">
    <source>
        <dbReference type="RefSeq" id="XP_020853538.1"/>
    </source>
</evidence>
<evidence type="ECO:0000259" key="6">
    <source>
        <dbReference type="PROSITE" id="PS50089"/>
    </source>
</evidence>
<dbReference type="RefSeq" id="XP_020853538.1">
    <property type="nucleotide sequence ID" value="XM_020997879.1"/>
</dbReference>
<dbReference type="Pfam" id="PF15227">
    <property type="entry name" value="zf-C3HC4_4"/>
    <property type="match status" value="1"/>
</dbReference>
<dbReference type="CDD" id="cd13733">
    <property type="entry name" value="SPRY_PRY_C-I_1"/>
    <property type="match status" value="1"/>
</dbReference>
<dbReference type="InterPro" id="IPR013083">
    <property type="entry name" value="Znf_RING/FYVE/PHD"/>
</dbReference>
<dbReference type="Pfam" id="PF13765">
    <property type="entry name" value="PRY"/>
    <property type="match status" value="1"/>
</dbReference>
<dbReference type="PROSITE" id="PS50188">
    <property type="entry name" value="B302_SPRY"/>
    <property type="match status" value="1"/>
</dbReference>
<dbReference type="KEGG" id="pcw:110216021"/>
<dbReference type="AlphaFoldDB" id="A0A6P5L641"/>
<keyword evidence="1" id="KW-0479">Metal-binding</keyword>
<dbReference type="SMART" id="SM00589">
    <property type="entry name" value="PRY"/>
    <property type="match status" value="1"/>
</dbReference>
<keyword evidence="5" id="KW-0175">Coiled coil</keyword>
<evidence type="ECO:0000259" key="8">
    <source>
        <dbReference type="PROSITE" id="PS50188"/>
    </source>
</evidence>
<evidence type="ECO:0000313" key="9">
    <source>
        <dbReference type="Proteomes" id="UP000515140"/>
    </source>
</evidence>
<feature type="domain" description="B box-type" evidence="7">
    <location>
        <begin position="92"/>
        <end position="133"/>
    </location>
</feature>
<dbReference type="FunCoup" id="A0A6P5L641">
    <property type="interactions" value="3"/>
</dbReference>
<protein>
    <submittedName>
        <fullName evidence="10">Probable E3 ubiquitin-protein ligase TRIML1</fullName>
    </submittedName>
</protein>
<evidence type="ECO:0000259" key="7">
    <source>
        <dbReference type="PROSITE" id="PS50119"/>
    </source>
</evidence>
<dbReference type="InterPro" id="IPR003879">
    <property type="entry name" value="Butyrophylin_SPRY"/>
</dbReference>
<dbReference type="PROSITE" id="PS00518">
    <property type="entry name" value="ZF_RING_1"/>
    <property type="match status" value="1"/>
</dbReference>
<feature type="coiled-coil region" evidence="5">
    <location>
        <begin position="229"/>
        <end position="289"/>
    </location>
</feature>
<accession>A0A6P5L641</accession>
<proteinExistence type="predicted"/>
<feature type="domain" description="B30.2/SPRY" evidence="8">
    <location>
        <begin position="295"/>
        <end position="490"/>
    </location>
</feature>
<evidence type="ECO:0000256" key="5">
    <source>
        <dbReference type="SAM" id="Coils"/>
    </source>
</evidence>
<dbReference type="Pfam" id="PF00622">
    <property type="entry name" value="SPRY"/>
    <property type="match status" value="1"/>
</dbReference>
<dbReference type="SUPFAM" id="SSF57845">
    <property type="entry name" value="B-box zinc-binding domain"/>
    <property type="match status" value="1"/>
</dbReference>
<feature type="domain" description="RING-type" evidence="6">
    <location>
        <begin position="18"/>
        <end position="59"/>
    </location>
</feature>
<dbReference type="SMART" id="SM00184">
    <property type="entry name" value="RING"/>
    <property type="match status" value="1"/>
</dbReference>
<dbReference type="PRINTS" id="PR01407">
    <property type="entry name" value="BUTYPHLNCDUF"/>
</dbReference>
<evidence type="ECO:0000256" key="2">
    <source>
        <dbReference type="ARBA" id="ARBA00022771"/>
    </source>
</evidence>
<gene>
    <name evidence="10" type="primary">LOC110216021</name>
</gene>
<dbReference type="InParanoid" id="A0A6P5L641"/>
<dbReference type="SMART" id="SM00449">
    <property type="entry name" value="SPRY"/>
    <property type="match status" value="1"/>
</dbReference>
<dbReference type="GeneID" id="110216021"/>
<dbReference type="Gene3D" id="3.30.40.10">
    <property type="entry name" value="Zinc/RING finger domain, C3HC4 (zinc finger)"/>
    <property type="match status" value="1"/>
</dbReference>
<dbReference type="InterPro" id="IPR017907">
    <property type="entry name" value="Znf_RING_CS"/>
</dbReference>
<dbReference type="Pfam" id="PF00643">
    <property type="entry name" value="zf-B_box"/>
    <property type="match status" value="1"/>
</dbReference>
<organism evidence="9 10">
    <name type="scientific">Phascolarctos cinereus</name>
    <name type="common">Koala</name>
    <dbReference type="NCBI Taxonomy" id="38626"/>
    <lineage>
        <taxon>Eukaryota</taxon>
        <taxon>Metazoa</taxon>
        <taxon>Chordata</taxon>
        <taxon>Craniata</taxon>
        <taxon>Vertebrata</taxon>
        <taxon>Euteleostomi</taxon>
        <taxon>Mammalia</taxon>
        <taxon>Metatheria</taxon>
        <taxon>Diprotodontia</taxon>
        <taxon>Phascolarctidae</taxon>
        <taxon>Phascolarctos</taxon>
    </lineage>
</organism>
<keyword evidence="9" id="KW-1185">Reference proteome</keyword>
<dbReference type="InterPro" id="IPR013320">
    <property type="entry name" value="ConA-like_dom_sf"/>
</dbReference>
<name>A0A6P5L641_PHACI</name>
<evidence type="ECO:0000256" key="1">
    <source>
        <dbReference type="ARBA" id="ARBA00022723"/>
    </source>
</evidence>
<dbReference type="SUPFAM" id="SSF57850">
    <property type="entry name" value="RING/U-box"/>
    <property type="match status" value="1"/>
</dbReference>
<dbReference type="PROSITE" id="PS50119">
    <property type="entry name" value="ZF_BBOX"/>
    <property type="match status" value="1"/>
</dbReference>